<evidence type="ECO:0000313" key="2">
    <source>
        <dbReference type="EMBL" id="CAA9409160.1"/>
    </source>
</evidence>
<dbReference type="AlphaFoldDB" id="A0A6J4PAM4"/>
<protein>
    <submittedName>
        <fullName evidence="2">Integral membrane protein</fullName>
    </submittedName>
</protein>
<organism evidence="2">
    <name type="scientific">uncultured Nocardioides sp</name>
    <dbReference type="NCBI Taxonomy" id="198441"/>
    <lineage>
        <taxon>Bacteria</taxon>
        <taxon>Bacillati</taxon>
        <taxon>Actinomycetota</taxon>
        <taxon>Actinomycetes</taxon>
        <taxon>Propionibacteriales</taxon>
        <taxon>Nocardioidaceae</taxon>
        <taxon>Nocardioides</taxon>
        <taxon>environmental samples</taxon>
    </lineage>
</organism>
<reference evidence="2" key="1">
    <citation type="submission" date="2020-02" db="EMBL/GenBank/DDBJ databases">
        <authorList>
            <person name="Meier V. D."/>
        </authorList>
    </citation>
    <scope>NUCLEOTIDE SEQUENCE</scope>
    <source>
        <strain evidence="2">AVDCRST_MAG06</strain>
    </source>
</reference>
<feature type="transmembrane region" description="Helical" evidence="1">
    <location>
        <begin position="20"/>
        <end position="39"/>
    </location>
</feature>
<evidence type="ECO:0000256" key="1">
    <source>
        <dbReference type="SAM" id="Phobius"/>
    </source>
</evidence>
<keyword evidence="1" id="KW-1133">Transmembrane helix</keyword>
<feature type="transmembrane region" description="Helical" evidence="1">
    <location>
        <begin position="208"/>
        <end position="226"/>
    </location>
</feature>
<feature type="transmembrane region" description="Helical" evidence="1">
    <location>
        <begin position="156"/>
        <end position="175"/>
    </location>
</feature>
<keyword evidence="1" id="KW-0472">Membrane</keyword>
<dbReference type="EMBL" id="CADCUP010000181">
    <property type="protein sequence ID" value="CAA9409160.1"/>
    <property type="molecule type" value="Genomic_DNA"/>
</dbReference>
<name>A0A6J4PAM4_9ACTN</name>
<accession>A0A6J4PAM4</accession>
<gene>
    <name evidence="2" type="ORF">AVDCRST_MAG06-2743</name>
</gene>
<feature type="transmembrane region" description="Helical" evidence="1">
    <location>
        <begin position="97"/>
        <end position="116"/>
    </location>
</feature>
<sequence length="237" mass="24465">MNPTIVRLSAQALFGRRRGLMMLVIPVVLLALTLVVRLLTEPGTAYTEIVGELGRDLALPLVALLAATAVLGPEIDDGSIVYLLAKPVNRWSVALSKYAVALGATLGFGALPVLLAGLVNDAGNPGTAVAMLAGAVLAAFTYSGLFLALCAFTRHAVVAGLLFVFLWEGTLGNLLSGVRWLSVSAWARDLAAAFSDRIDAAASVGTPYAVVAALVVVVGGVAFAGWRLSTFSLTGET</sequence>
<feature type="transmembrane region" description="Helical" evidence="1">
    <location>
        <begin position="59"/>
        <end position="85"/>
    </location>
</feature>
<dbReference type="Pfam" id="PF12730">
    <property type="entry name" value="ABC2_membrane_4"/>
    <property type="match status" value="1"/>
</dbReference>
<keyword evidence="1" id="KW-0812">Transmembrane</keyword>
<proteinExistence type="predicted"/>
<feature type="transmembrane region" description="Helical" evidence="1">
    <location>
        <begin position="128"/>
        <end position="149"/>
    </location>
</feature>
<dbReference type="RefSeq" id="WP_295660685.1">
    <property type="nucleotide sequence ID" value="NZ_CADCUP010000181.1"/>
</dbReference>